<dbReference type="InterPro" id="IPR050373">
    <property type="entry name" value="Fibrinogen_C-term_domain"/>
</dbReference>
<proteinExistence type="predicted"/>
<keyword evidence="2" id="KW-0732">Signal</keyword>
<dbReference type="SUPFAM" id="SSF56496">
    <property type="entry name" value="Fibrinogen C-terminal domain-like"/>
    <property type="match status" value="1"/>
</dbReference>
<dbReference type="Pfam" id="PF00147">
    <property type="entry name" value="Fibrinogen_C"/>
    <property type="match status" value="1"/>
</dbReference>
<feature type="domain" description="Fibrinogen C-terminal" evidence="3">
    <location>
        <begin position="14"/>
        <end position="235"/>
    </location>
</feature>
<feature type="signal peptide" evidence="2">
    <location>
        <begin position="1"/>
        <end position="16"/>
    </location>
</feature>
<comment type="caution">
    <text evidence="4">The sequence shown here is derived from an EMBL/GenBank/DDBJ whole genome shotgun (WGS) entry which is preliminary data.</text>
</comment>
<evidence type="ECO:0000256" key="2">
    <source>
        <dbReference type="SAM" id="SignalP"/>
    </source>
</evidence>
<dbReference type="PROSITE" id="PS51406">
    <property type="entry name" value="FIBRINOGEN_C_2"/>
    <property type="match status" value="1"/>
</dbReference>
<dbReference type="GO" id="GO:0005615">
    <property type="term" value="C:extracellular space"/>
    <property type="evidence" value="ECO:0007669"/>
    <property type="project" value="TreeGrafter"/>
</dbReference>
<evidence type="ECO:0000313" key="5">
    <source>
        <dbReference type="Proteomes" id="UP001460270"/>
    </source>
</evidence>
<gene>
    <name evidence="4" type="ORF">WMY93_003795</name>
</gene>
<keyword evidence="1" id="KW-1015">Disulfide bond</keyword>
<evidence type="ECO:0000313" key="4">
    <source>
        <dbReference type="EMBL" id="KAK7940469.1"/>
    </source>
</evidence>
<dbReference type="GO" id="GO:0048251">
    <property type="term" value="P:elastic fiber assembly"/>
    <property type="evidence" value="ECO:0007669"/>
    <property type="project" value="TreeGrafter"/>
</dbReference>
<protein>
    <recommendedName>
        <fullName evidence="3">Fibrinogen C-terminal domain-containing protein</fullName>
    </recommendedName>
</protein>
<dbReference type="InterPro" id="IPR002181">
    <property type="entry name" value="Fibrinogen_a/b/g_C_dom"/>
</dbReference>
<reference evidence="5" key="1">
    <citation type="submission" date="2024-04" db="EMBL/GenBank/DDBJ databases">
        <title>Salinicola lusitanus LLJ914,a marine bacterium isolated from the Okinawa Trough.</title>
        <authorList>
            <person name="Li J."/>
        </authorList>
    </citation>
    <scope>NUCLEOTIDE SEQUENCE [LARGE SCALE GENOMIC DNA]</scope>
</reference>
<sequence>MHFLALLLIPVAACSPAFIPVDCSDRYDKGYGRSGIYTIYPAGPVSPVQVFCDMDEASEGTKWTVIQRRQDGTVHFYRGWDQYKAGFGQASGEYWLGLETIRMLTTRKNYELRVDMEDFNGAKVFAHYKSFSVGPEDEGYKLSVSGFVDGGAGDSLSGHNGFSFSTFDKDQDSGRDINCAKTYLGAWWYEQCHYANPNGVYLWGSSTHGLGINWFSWKGYEYSLKAITMKIRPDQGD</sequence>
<dbReference type="FunFam" id="3.90.215.10:FF:000001">
    <property type="entry name" value="Tenascin isoform 1"/>
    <property type="match status" value="1"/>
</dbReference>
<dbReference type="InterPro" id="IPR020837">
    <property type="entry name" value="Fibrinogen_CS"/>
</dbReference>
<dbReference type="PANTHER" id="PTHR19143:SF225">
    <property type="entry name" value="MICROFIBRIL-ASSOCIATED GLYCOPROTEIN 4"/>
    <property type="match status" value="1"/>
</dbReference>
<dbReference type="InterPro" id="IPR014716">
    <property type="entry name" value="Fibrinogen_a/b/g_C_1"/>
</dbReference>
<organism evidence="4 5">
    <name type="scientific">Mugilogobius chulae</name>
    <name type="common">yellowstripe goby</name>
    <dbReference type="NCBI Taxonomy" id="88201"/>
    <lineage>
        <taxon>Eukaryota</taxon>
        <taxon>Metazoa</taxon>
        <taxon>Chordata</taxon>
        <taxon>Craniata</taxon>
        <taxon>Vertebrata</taxon>
        <taxon>Euteleostomi</taxon>
        <taxon>Actinopterygii</taxon>
        <taxon>Neopterygii</taxon>
        <taxon>Teleostei</taxon>
        <taxon>Neoteleostei</taxon>
        <taxon>Acanthomorphata</taxon>
        <taxon>Gobiaria</taxon>
        <taxon>Gobiiformes</taxon>
        <taxon>Gobioidei</taxon>
        <taxon>Gobiidae</taxon>
        <taxon>Gobionellinae</taxon>
        <taxon>Mugilogobius</taxon>
    </lineage>
</organism>
<dbReference type="Proteomes" id="UP001460270">
    <property type="component" value="Unassembled WGS sequence"/>
</dbReference>
<name>A0AAW0Q8I2_9GOBI</name>
<dbReference type="PROSITE" id="PS00514">
    <property type="entry name" value="FIBRINOGEN_C_1"/>
    <property type="match status" value="1"/>
</dbReference>
<evidence type="ECO:0000259" key="3">
    <source>
        <dbReference type="PROSITE" id="PS51406"/>
    </source>
</evidence>
<dbReference type="PANTHER" id="PTHR19143">
    <property type="entry name" value="FIBRINOGEN/TENASCIN/ANGIOPOEITIN"/>
    <property type="match status" value="1"/>
</dbReference>
<dbReference type="AlphaFoldDB" id="A0AAW0Q8I2"/>
<dbReference type="SMART" id="SM00186">
    <property type="entry name" value="FBG"/>
    <property type="match status" value="1"/>
</dbReference>
<dbReference type="CDD" id="cd00087">
    <property type="entry name" value="FReD"/>
    <property type="match status" value="1"/>
</dbReference>
<dbReference type="EMBL" id="JBBPFD010000002">
    <property type="protein sequence ID" value="KAK7940469.1"/>
    <property type="molecule type" value="Genomic_DNA"/>
</dbReference>
<accession>A0AAW0Q8I2</accession>
<evidence type="ECO:0000256" key="1">
    <source>
        <dbReference type="ARBA" id="ARBA00023157"/>
    </source>
</evidence>
<dbReference type="Gene3D" id="3.90.215.10">
    <property type="entry name" value="Gamma Fibrinogen, chain A, domain 1"/>
    <property type="match status" value="1"/>
</dbReference>
<feature type="chain" id="PRO_5043597914" description="Fibrinogen C-terminal domain-containing protein" evidence="2">
    <location>
        <begin position="17"/>
        <end position="237"/>
    </location>
</feature>
<keyword evidence="5" id="KW-1185">Reference proteome</keyword>
<dbReference type="InterPro" id="IPR036056">
    <property type="entry name" value="Fibrinogen-like_C"/>
</dbReference>